<proteinExistence type="predicted"/>
<evidence type="ECO:0000256" key="1">
    <source>
        <dbReference type="SAM" id="MobiDB-lite"/>
    </source>
</evidence>
<feature type="non-terminal residue" evidence="2">
    <location>
        <position position="71"/>
    </location>
</feature>
<gene>
    <name evidence="2" type="ORF">X975_21602</name>
</gene>
<feature type="compositionally biased region" description="Low complexity" evidence="1">
    <location>
        <begin position="41"/>
        <end position="61"/>
    </location>
</feature>
<dbReference type="AlphaFoldDB" id="A0A087UI39"/>
<evidence type="ECO:0000313" key="2">
    <source>
        <dbReference type="EMBL" id="KFM77028.1"/>
    </source>
</evidence>
<dbReference type="EMBL" id="KK119900">
    <property type="protein sequence ID" value="KFM77028.1"/>
    <property type="molecule type" value="Genomic_DNA"/>
</dbReference>
<evidence type="ECO:0000313" key="3">
    <source>
        <dbReference type="Proteomes" id="UP000054359"/>
    </source>
</evidence>
<name>A0A087UI39_STEMI</name>
<sequence length="71" mass="7768">MYSALHGKNGMHRGGLSKGSWLIHITHEENRENTHGANPFAGTRARGRTTSHGTTSHSASGCHSRWLSFLL</sequence>
<dbReference type="Proteomes" id="UP000054359">
    <property type="component" value="Unassembled WGS sequence"/>
</dbReference>
<reference evidence="2 3" key="1">
    <citation type="submission" date="2013-11" db="EMBL/GenBank/DDBJ databases">
        <title>Genome sequencing of Stegodyphus mimosarum.</title>
        <authorList>
            <person name="Bechsgaard J."/>
        </authorList>
    </citation>
    <scope>NUCLEOTIDE SEQUENCE [LARGE SCALE GENOMIC DNA]</scope>
</reference>
<accession>A0A087UI39</accession>
<organism evidence="2 3">
    <name type="scientific">Stegodyphus mimosarum</name>
    <name type="common">African social velvet spider</name>
    <dbReference type="NCBI Taxonomy" id="407821"/>
    <lineage>
        <taxon>Eukaryota</taxon>
        <taxon>Metazoa</taxon>
        <taxon>Ecdysozoa</taxon>
        <taxon>Arthropoda</taxon>
        <taxon>Chelicerata</taxon>
        <taxon>Arachnida</taxon>
        <taxon>Araneae</taxon>
        <taxon>Araneomorphae</taxon>
        <taxon>Entelegynae</taxon>
        <taxon>Eresoidea</taxon>
        <taxon>Eresidae</taxon>
        <taxon>Stegodyphus</taxon>
    </lineage>
</organism>
<keyword evidence="3" id="KW-1185">Reference proteome</keyword>
<protein>
    <submittedName>
        <fullName evidence="2">Uncharacterized protein</fullName>
    </submittedName>
</protein>
<feature type="region of interest" description="Disordered" evidence="1">
    <location>
        <begin position="29"/>
        <end position="61"/>
    </location>
</feature>